<evidence type="ECO:0000313" key="2">
    <source>
        <dbReference type="EMBL" id="SVB65230.1"/>
    </source>
</evidence>
<proteinExistence type="predicted"/>
<feature type="region of interest" description="Disordered" evidence="1">
    <location>
        <begin position="1"/>
        <end position="33"/>
    </location>
</feature>
<protein>
    <submittedName>
        <fullName evidence="2">Uncharacterized protein</fullName>
    </submittedName>
</protein>
<reference evidence="2" key="1">
    <citation type="submission" date="2018-05" db="EMBL/GenBank/DDBJ databases">
        <authorList>
            <person name="Lanie J.A."/>
            <person name="Ng W.-L."/>
            <person name="Kazmierczak K.M."/>
            <person name="Andrzejewski T.M."/>
            <person name="Davidsen T.M."/>
            <person name="Wayne K.J."/>
            <person name="Tettelin H."/>
            <person name="Glass J.I."/>
            <person name="Rusch D."/>
            <person name="Podicherti R."/>
            <person name="Tsui H.-C.T."/>
            <person name="Winkler M.E."/>
        </authorList>
    </citation>
    <scope>NUCLEOTIDE SEQUENCE</scope>
</reference>
<dbReference type="AlphaFoldDB" id="A0A382FQE9"/>
<organism evidence="2">
    <name type="scientific">marine metagenome</name>
    <dbReference type="NCBI Taxonomy" id="408172"/>
    <lineage>
        <taxon>unclassified sequences</taxon>
        <taxon>metagenomes</taxon>
        <taxon>ecological metagenomes</taxon>
    </lineage>
</organism>
<dbReference type="EMBL" id="UINC01051276">
    <property type="protein sequence ID" value="SVB65230.1"/>
    <property type="molecule type" value="Genomic_DNA"/>
</dbReference>
<evidence type="ECO:0000256" key="1">
    <source>
        <dbReference type="SAM" id="MobiDB-lite"/>
    </source>
</evidence>
<feature type="non-terminal residue" evidence="2">
    <location>
        <position position="33"/>
    </location>
</feature>
<gene>
    <name evidence="2" type="ORF">METZ01_LOCUS218084</name>
</gene>
<sequence>RPTAADLKKPTTSGAPSGPHGGGSFQSCRPVTT</sequence>
<accession>A0A382FQE9</accession>
<name>A0A382FQE9_9ZZZZ</name>
<feature type="non-terminal residue" evidence="2">
    <location>
        <position position="1"/>
    </location>
</feature>